<evidence type="ECO:0000313" key="3">
    <source>
        <dbReference type="EMBL" id="UZF43155.1"/>
    </source>
</evidence>
<dbReference type="AlphaFoldDB" id="A0AA46WS51"/>
<feature type="compositionally biased region" description="Basic and acidic residues" evidence="1">
    <location>
        <begin position="1"/>
        <end position="12"/>
    </location>
</feature>
<name>A0AA46WS51_RHORH</name>
<evidence type="ECO:0000313" key="4">
    <source>
        <dbReference type="Proteomes" id="UP001162740"/>
    </source>
</evidence>
<feature type="domain" description="DUF7373" evidence="2">
    <location>
        <begin position="1"/>
        <end position="77"/>
    </location>
</feature>
<dbReference type="InterPro" id="IPR055797">
    <property type="entry name" value="DUF7373"/>
</dbReference>
<sequence>MAEFVVHPHDIDPALTTGGASTGVSVSTDKILVDGAGDLLEPFGMITGFMTYRTTEDESRSLHVSVARFPTPEDATRGPGRARIRAGRQDDTAGK</sequence>
<gene>
    <name evidence="3" type="ORF">KUM34_014660</name>
</gene>
<proteinExistence type="predicted"/>
<feature type="region of interest" description="Disordered" evidence="1">
    <location>
        <begin position="1"/>
        <end position="23"/>
    </location>
</feature>
<evidence type="ECO:0000259" key="2">
    <source>
        <dbReference type="Pfam" id="PF24088"/>
    </source>
</evidence>
<dbReference type="RefSeq" id="WP_174479572.1">
    <property type="nucleotide sequence ID" value="NZ_CBJNPB010000197.1"/>
</dbReference>
<protein>
    <recommendedName>
        <fullName evidence="2">DUF7373 domain-containing protein</fullName>
    </recommendedName>
</protein>
<dbReference type="Pfam" id="PF24088">
    <property type="entry name" value="DUF7373"/>
    <property type="match status" value="1"/>
</dbReference>
<reference evidence="3 4" key="1">
    <citation type="journal article" date="2021" name="Front. Microbiol.">
        <title>Bacterial Transformation of Aromatic Monomers in Softwood Black Liquor.</title>
        <authorList>
            <person name="Navas L.E."/>
            <person name="Dexter G."/>
            <person name="Liu J."/>
            <person name="Levy-Booth D."/>
            <person name="Cho M."/>
            <person name="Jang S.K."/>
            <person name="Mansfield S.D."/>
            <person name="Renneckar S."/>
            <person name="Mohn W.W."/>
            <person name="Eltis L.D."/>
        </authorList>
    </citation>
    <scope>NUCLEOTIDE SEQUENCE [LARGE SCALE GENOMIC DNA]</scope>
    <source>
        <strain evidence="3 4">GD02</strain>
    </source>
</reference>
<feature type="region of interest" description="Disordered" evidence="1">
    <location>
        <begin position="70"/>
        <end position="95"/>
    </location>
</feature>
<dbReference type="Proteomes" id="UP001162740">
    <property type="component" value="Chromosome"/>
</dbReference>
<evidence type="ECO:0000256" key="1">
    <source>
        <dbReference type="SAM" id="MobiDB-lite"/>
    </source>
</evidence>
<accession>A0AA46WS51</accession>
<organism evidence="3 4">
    <name type="scientific">Rhodococcus rhodochrous</name>
    <dbReference type="NCBI Taxonomy" id="1829"/>
    <lineage>
        <taxon>Bacteria</taxon>
        <taxon>Bacillati</taxon>
        <taxon>Actinomycetota</taxon>
        <taxon>Actinomycetes</taxon>
        <taxon>Mycobacteriales</taxon>
        <taxon>Nocardiaceae</taxon>
        <taxon>Rhodococcus</taxon>
    </lineage>
</organism>
<dbReference type="EMBL" id="CP083974">
    <property type="protein sequence ID" value="UZF43155.1"/>
    <property type="molecule type" value="Genomic_DNA"/>
</dbReference>